<reference evidence="5 6" key="1">
    <citation type="journal article" date="2021" name="Int. J. Syst. Evol. Microbiol.">
        <title>Clostridium zeae sp. nov., isolated from corn silage.</title>
        <authorList>
            <person name="Kobayashi H."/>
            <person name="Tanizawa Y."/>
            <person name="Yagura M."/>
            <person name="Sakamoto M."/>
            <person name="Ohkuma M."/>
            <person name="Tohno M."/>
        </authorList>
    </citation>
    <scope>NUCLEOTIDE SEQUENCE [LARGE SCALE GENOMIC DNA]</scope>
    <source>
        <strain evidence="5 6">CSC2</strain>
    </source>
</reference>
<feature type="domain" description="Flavodoxin-like fold" evidence="4">
    <location>
        <begin position="3"/>
        <end position="110"/>
    </location>
</feature>
<feature type="transmembrane region" description="Helical" evidence="3">
    <location>
        <begin position="62"/>
        <end position="81"/>
    </location>
</feature>
<dbReference type="PANTHER" id="PTHR43278">
    <property type="entry name" value="NAD(P)H-DEPENDENT FMN-CONTAINING OXIDOREDUCTASE YWQN-RELATED"/>
    <property type="match status" value="1"/>
</dbReference>
<dbReference type="InterPro" id="IPR051796">
    <property type="entry name" value="ISF_SsuE-like"/>
</dbReference>
<dbReference type="SUPFAM" id="SSF52218">
    <property type="entry name" value="Flavoproteins"/>
    <property type="match status" value="1"/>
</dbReference>
<keyword evidence="3" id="KW-1133">Transmembrane helix</keyword>
<dbReference type="InterPro" id="IPR029039">
    <property type="entry name" value="Flavoprotein-like_sf"/>
</dbReference>
<protein>
    <submittedName>
        <fullName evidence="5">Flavodoxin</fullName>
    </submittedName>
</protein>
<evidence type="ECO:0000256" key="3">
    <source>
        <dbReference type="SAM" id="Phobius"/>
    </source>
</evidence>
<accession>A0ABQ1EEJ1</accession>
<keyword evidence="1" id="KW-0285">Flavoprotein</keyword>
<dbReference type="EMBL" id="BMBA01000004">
    <property type="protein sequence ID" value="GFZ33212.1"/>
    <property type="molecule type" value="Genomic_DNA"/>
</dbReference>
<evidence type="ECO:0000256" key="2">
    <source>
        <dbReference type="ARBA" id="ARBA00022643"/>
    </source>
</evidence>
<dbReference type="PANTHER" id="PTHR43278:SF4">
    <property type="entry name" value="NAD(P)H-DEPENDENT FMN-CONTAINING OXIDOREDUCTASE YWQN-RELATED"/>
    <property type="match status" value="1"/>
</dbReference>
<name>A0ABQ1EEJ1_9CLOT</name>
<dbReference type="InterPro" id="IPR003680">
    <property type="entry name" value="Flavodoxin_fold"/>
</dbReference>
<organism evidence="5 6">
    <name type="scientific">Clostridium zeae</name>
    <dbReference type="NCBI Taxonomy" id="2759022"/>
    <lineage>
        <taxon>Bacteria</taxon>
        <taxon>Bacillati</taxon>
        <taxon>Bacillota</taxon>
        <taxon>Clostridia</taxon>
        <taxon>Eubacteriales</taxon>
        <taxon>Clostridiaceae</taxon>
        <taxon>Clostridium</taxon>
    </lineage>
</organism>
<sequence length="218" mass="25763">MKNICFINGSPKGKNSSSFFYLNKLDKLMDEKEYIKDYIDVKFTEKNSLEDDFKKIENADTIIIAFPLYVYCLPGILIRFFEDYYIYFKNKGKFNKNVRVYTIVNCGFPEPKINTEAIRIIENFCNRLNLYWRFGIGIGMGEFISTTKNIPFINKLSNNIFNTIHEVIKDIENESTDKINNFFVKPKMPKYLFFISANIKWIKCAKKNSLKKSDLFRL</sequence>
<keyword evidence="6" id="KW-1185">Reference proteome</keyword>
<comment type="caution">
    <text evidence="5">The sequence shown here is derived from an EMBL/GenBank/DDBJ whole genome shotgun (WGS) entry which is preliminary data.</text>
</comment>
<dbReference type="RefSeq" id="WP_206871448.1">
    <property type="nucleotide sequence ID" value="NZ_BMBA01000004.1"/>
</dbReference>
<evidence type="ECO:0000313" key="5">
    <source>
        <dbReference type="EMBL" id="GFZ33212.1"/>
    </source>
</evidence>
<dbReference type="Gene3D" id="3.40.50.360">
    <property type="match status" value="1"/>
</dbReference>
<keyword evidence="3" id="KW-0812">Transmembrane</keyword>
<gene>
    <name evidence="5" type="ORF">CSC2_37380</name>
</gene>
<dbReference type="Proteomes" id="UP000663802">
    <property type="component" value="Unassembled WGS sequence"/>
</dbReference>
<keyword evidence="3" id="KW-0472">Membrane</keyword>
<proteinExistence type="predicted"/>
<evidence type="ECO:0000259" key="4">
    <source>
        <dbReference type="Pfam" id="PF02525"/>
    </source>
</evidence>
<evidence type="ECO:0000313" key="6">
    <source>
        <dbReference type="Proteomes" id="UP000663802"/>
    </source>
</evidence>
<keyword evidence="2" id="KW-0288">FMN</keyword>
<evidence type="ECO:0000256" key="1">
    <source>
        <dbReference type="ARBA" id="ARBA00022630"/>
    </source>
</evidence>
<dbReference type="Pfam" id="PF02525">
    <property type="entry name" value="Flavodoxin_2"/>
    <property type="match status" value="1"/>
</dbReference>